<dbReference type="GO" id="GO:0005634">
    <property type="term" value="C:nucleus"/>
    <property type="evidence" value="ECO:0007669"/>
    <property type="project" value="TreeGrafter"/>
</dbReference>
<accession>A0AAW1SC62</accession>
<dbReference type="InterPro" id="IPR035967">
    <property type="entry name" value="SWAP/Surp_sf"/>
</dbReference>
<evidence type="ECO:0000259" key="3">
    <source>
        <dbReference type="PROSITE" id="PS50174"/>
    </source>
</evidence>
<gene>
    <name evidence="4" type="ORF">WJX81_003353</name>
</gene>
<comment type="caution">
    <text evidence="4">The sequence shown here is derived from an EMBL/GenBank/DDBJ whole genome shotgun (WGS) entry which is preliminary data.</text>
</comment>
<evidence type="ECO:0008006" key="6">
    <source>
        <dbReference type="Google" id="ProtNLM"/>
    </source>
</evidence>
<feature type="region of interest" description="Disordered" evidence="1">
    <location>
        <begin position="243"/>
        <end position="264"/>
    </location>
</feature>
<dbReference type="InterPro" id="IPR011666">
    <property type="entry name" value="DUF1604"/>
</dbReference>
<feature type="compositionally biased region" description="Basic and acidic residues" evidence="1">
    <location>
        <begin position="22"/>
        <end position="34"/>
    </location>
</feature>
<evidence type="ECO:0000259" key="2">
    <source>
        <dbReference type="PROSITE" id="PS50128"/>
    </source>
</evidence>
<keyword evidence="5" id="KW-1185">Reference proteome</keyword>
<dbReference type="PROSITE" id="PS50128">
    <property type="entry name" value="SURP"/>
    <property type="match status" value="1"/>
</dbReference>
<reference evidence="4 5" key="1">
    <citation type="journal article" date="2024" name="Nat. Commun.">
        <title>Phylogenomics reveals the evolutionary origins of lichenization in chlorophyte algae.</title>
        <authorList>
            <person name="Puginier C."/>
            <person name="Libourel C."/>
            <person name="Otte J."/>
            <person name="Skaloud P."/>
            <person name="Haon M."/>
            <person name="Grisel S."/>
            <person name="Petersen M."/>
            <person name="Berrin J.G."/>
            <person name="Delaux P.M."/>
            <person name="Dal Grande F."/>
            <person name="Keller J."/>
        </authorList>
    </citation>
    <scope>NUCLEOTIDE SEQUENCE [LARGE SCALE GENOMIC DNA]</scope>
    <source>
        <strain evidence="4 5">SAG 245.80</strain>
    </source>
</reference>
<dbReference type="PROSITE" id="PS50174">
    <property type="entry name" value="G_PATCH"/>
    <property type="match status" value="1"/>
</dbReference>
<evidence type="ECO:0000313" key="4">
    <source>
        <dbReference type="EMBL" id="KAK9844065.1"/>
    </source>
</evidence>
<feature type="region of interest" description="Disordered" evidence="1">
    <location>
        <begin position="663"/>
        <end position="780"/>
    </location>
</feature>
<feature type="domain" description="G-patch" evidence="3">
    <location>
        <begin position="160"/>
        <end position="215"/>
    </location>
</feature>
<dbReference type="SUPFAM" id="SSF109905">
    <property type="entry name" value="Surp module (SWAP domain)"/>
    <property type="match status" value="1"/>
</dbReference>
<dbReference type="GO" id="GO:0006397">
    <property type="term" value="P:mRNA processing"/>
    <property type="evidence" value="ECO:0007669"/>
    <property type="project" value="InterPro"/>
</dbReference>
<feature type="region of interest" description="Disordered" evidence="1">
    <location>
        <begin position="371"/>
        <end position="407"/>
    </location>
</feature>
<feature type="compositionally biased region" description="Low complexity" evidence="1">
    <location>
        <begin position="681"/>
        <end position="690"/>
    </location>
</feature>
<dbReference type="Pfam" id="PF01805">
    <property type="entry name" value="Surp"/>
    <property type="match status" value="1"/>
</dbReference>
<sequence length="780" mass="81422">MAEDDEEEYFFLGTPLQEEEESRAGQRKKEVKDPATVKQLPLWKQEVTDEEGRRRFHGAFTGGYSAGYYNTVGSKEGWEPKGFKLSRDHRGAARQQTAEDFMDEGEKAEAARHSLQACGAYDTFGSVAAEREAARVAAADAERAGAVPALVPAELIAPVADSVGIRLLQRMGWRQGKGVGAAAPLPEEGEEGGAGGGGRKRGRWGRDAGLGAKNTPIYALEPKNDTHGLGFDPFKGAEEFRAAKRGRGGAPSASGRGAHGGGKRARGVAFGSGVAHEDDAFGISEDYAGGDAVPGAYTFELASDEEDDATPGSGHLDPVYRLPGRAEPLRLHSAEQARKRQHDLIPGFVRGAASEPPAFFPPPRVPRDYEPVHHFAPGTPGPRPGAAGPAQLSPPAAAAPPPPDDPALRKAVETLAAFVARNGPAFEALALQRSAGDTAFGFLFGGEGAEYYRWRVQAAKASAEPGTLEIGRRPAPLSADERGALLGEAALPSQAAAPFQAAEPGQAPAALNISQIAEGDRKRLSERLAGTFTRAAEGERTLGAEGLRAGAAPRTPLAGAAIGAAAAQAFGAMGSRFSSGGTYQAPVVAGVQAAPAVAAAPPEGAELAGPRRRVEPWRPEPLLCRRFNVPDPFKGRPAQAAAAGGPANAGDLADAFLQSLGQEEAAQSAGLPPPPLRRDAPAAAGAPAAASQREAISEALRRHKDGREGRGSKKRKKGKREKDKEGKRGKKARREAKERGGRKEKKRKLGSAEVQPEVRAHGSRERSSGSSDDDSGASVG</sequence>
<dbReference type="GO" id="GO:0003723">
    <property type="term" value="F:RNA binding"/>
    <property type="evidence" value="ECO:0007669"/>
    <property type="project" value="InterPro"/>
</dbReference>
<feature type="compositionally biased region" description="Low complexity" evidence="1">
    <location>
        <begin position="384"/>
        <end position="396"/>
    </location>
</feature>
<dbReference type="PANTHER" id="PTHR13384:SF19">
    <property type="entry name" value="G PATCH DOMAIN-CONTAINING PROTEIN 1"/>
    <property type="match status" value="1"/>
</dbReference>
<dbReference type="PANTHER" id="PTHR13384">
    <property type="entry name" value="G PATCH DOMAIN-CONTAINING PROTEIN 1"/>
    <property type="match status" value="1"/>
</dbReference>
<name>A0AAW1SC62_9CHLO</name>
<dbReference type="SMART" id="SM00648">
    <property type="entry name" value="SWAP"/>
    <property type="match status" value="1"/>
</dbReference>
<feature type="compositionally biased region" description="Acidic residues" evidence="1">
    <location>
        <begin position="771"/>
        <end position="780"/>
    </location>
</feature>
<dbReference type="Gene3D" id="1.10.10.790">
    <property type="entry name" value="Surp module"/>
    <property type="match status" value="1"/>
</dbReference>
<feature type="compositionally biased region" description="Basic and acidic residues" evidence="1">
    <location>
        <begin position="695"/>
        <end position="711"/>
    </location>
</feature>
<dbReference type="InterPro" id="IPR000467">
    <property type="entry name" value="G_patch_dom"/>
</dbReference>
<dbReference type="EMBL" id="JALJOU010000004">
    <property type="protein sequence ID" value="KAK9844065.1"/>
    <property type="molecule type" value="Genomic_DNA"/>
</dbReference>
<feature type="region of interest" description="Disordered" evidence="1">
    <location>
        <begin position="179"/>
        <end position="208"/>
    </location>
</feature>
<dbReference type="Pfam" id="PF01585">
    <property type="entry name" value="G-patch"/>
    <property type="match status" value="1"/>
</dbReference>
<dbReference type="InterPro" id="IPR000061">
    <property type="entry name" value="Surp"/>
</dbReference>
<proteinExistence type="predicted"/>
<evidence type="ECO:0000256" key="1">
    <source>
        <dbReference type="SAM" id="MobiDB-lite"/>
    </source>
</evidence>
<feature type="region of interest" description="Disordered" evidence="1">
    <location>
        <begin position="1"/>
        <end position="34"/>
    </location>
</feature>
<organism evidence="4 5">
    <name type="scientific">Elliptochloris bilobata</name>
    <dbReference type="NCBI Taxonomy" id="381761"/>
    <lineage>
        <taxon>Eukaryota</taxon>
        <taxon>Viridiplantae</taxon>
        <taxon>Chlorophyta</taxon>
        <taxon>core chlorophytes</taxon>
        <taxon>Trebouxiophyceae</taxon>
        <taxon>Trebouxiophyceae incertae sedis</taxon>
        <taxon>Elliptochloris clade</taxon>
        <taxon>Elliptochloris</taxon>
    </lineage>
</organism>
<dbReference type="Proteomes" id="UP001445335">
    <property type="component" value="Unassembled WGS sequence"/>
</dbReference>
<dbReference type="Pfam" id="PF07713">
    <property type="entry name" value="DUF1604"/>
    <property type="match status" value="1"/>
</dbReference>
<feature type="domain" description="SURP motif" evidence="2">
    <location>
        <begin position="411"/>
        <end position="453"/>
    </location>
</feature>
<protein>
    <recommendedName>
        <fullName evidence="6">G-patch domain-containing protein</fullName>
    </recommendedName>
</protein>
<dbReference type="AlphaFoldDB" id="A0AAW1SC62"/>
<evidence type="ECO:0000313" key="5">
    <source>
        <dbReference type="Proteomes" id="UP001445335"/>
    </source>
</evidence>
<feature type="compositionally biased region" description="Basic and acidic residues" evidence="1">
    <location>
        <begin position="756"/>
        <end position="767"/>
    </location>
</feature>